<feature type="compositionally biased region" description="Low complexity" evidence="1">
    <location>
        <begin position="92"/>
        <end position="102"/>
    </location>
</feature>
<dbReference type="EMBL" id="CAXIPR030000557">
    <property type="protein sequence ID" value="CAM0146319.1"/>
    <property type="molecule type" value="Genomic_DNA"/>
</dbReference>
<feature type="compositionally biased region" description="Low complexity" evidence="1">
    <location>
        <begin position="231"/>
        <end position="244"/>
    </location>
</feature>
<comment type="caution">
    <text evidence="3">The sequence shown here is derived from an EMBL/GenBank/DDBJ whole genome shotgun (WGS) entry which is preliminary data.</text>
</comment>
<evidence type="ECO:0000313" key="3">
    <source>
        <dbReference type="EMBL" id="CAM0146319.1"/>
    </source>
</evidence>
<feature type="compositionally biased region" description="Low complexity" evidence="1">
    <location>
        <begin position="259"/>
        <end position="268"/>
    </location>
</feature>
<accession>A0ABC9GV58</accession>
<name>A0ABC9GV58_9POAL</name>
<proteinExistence type="predicted"/>
<evidence type="ECO:0000313" key="4">
    <source>
        <dbReference type="Proteomes" id="UP001497457"/>
    </source>
</evidence>
<feature type="domain" description="CCHC-type" evidence="2">
    <location>
        <begin position="164"/>
        <end position="180"/>
    </location>
</feature>
<dbReference type="InterPro" id="IPR001878">
    <property type="entry name" value="Znf_CCHC"/>
</dbReference>
<dbReference type="PANTHER" id="PTHR33087:SF51">
    <property type="entry name" value="CCHC-TYPE DOMAIN-CONTAINING PROTEIN"/>
    <property type="match status" value="1"/>
</dbReference>
<feature type="compositionally biased region" description="Basic residues" evidence="1">
    <location>
        <begin position="275"/>
        <end position="288"/>
    </location>
</feature>
<dbReference type="InterPro" id="IPR053253">
    <property type="entry name" value="Sex_diff_modulator"/>
</dbReference>
<dbReference type="SMART" id="SM00343">
    <property type="entry name" value="ZnF_C2HC"/>
    <property type="match status" value="2"/>
</dbReference>
<feature type="compositionally biased region" description="Low complexity" evidence="1">
    <location>
        <begin position="24"/>
        <end position="37"/>
    </location>
</feature>
<keyword evidence="4" id="KW-1185">Reference proteome</keyword>
<dbReference type="SUPFAM" id="SSF57756">
    <property type="entry name" value="Retrovirus zinc finger-like domains"/>
    <property type="match status" value="1"/>
</dbReference>
<dbReference type="AlphaFoldDB" id="A0ABC9GV58"/>
<evidence type="ECO:0000256" key="1">
    <source>
        <dbReference type="SAM" id="MobiDB-lite"/>
    </source>
</evidence>
<protein>
    <recommendedName>
        <fullName evidence="2">CCHC-type domain-containing protein</fullName>
    </recommendedName>
</protein>
<reference evidence="3 4" key="1">
    <citation type="submission" date="2024-10" db="EMBL/GenBank/DDBJ databases">
        <authorList>
            <person name="Ryan C."/>
        </authorList>
    </citation>
    <scope>NUCLEOTIDE SEQUENCE [LARGE SCALE GENOMIC DNA]</scope>
</reference>
<organism evidence="3 4">
    <name type="scientific">Urochloa decumbens</name>
    <dbReference type="NCBI Taxonomy" id="240449"/>
    <lineage>
        <taxon>Eukaryota</taxon>
        <taxon>Viridiplantae</taxon>
        <taxon>Streptophyta</taxon>
        <taxon>Embryophyta</taxon>
        <taxon>Tracheophyta</taxon>
        <taxon>Spermatophyta</taxon>
        <taxon>Magnoliopsida</taxon>
        <taxon>Liliopsida</taxon>
        <taxon>Poales</taxon>
        <taxon>Poaceae</taxon>
        <taxon>PACMAD clade</taxon>
        <taxon>Panicoideae</taxon>
        <taxon>Panicodae</taxon>
        <taxon>Paniceae</taxon>
        <taxon>Melinidinae</taxon>
        <taxon>Urochloa</taxon>
    </lineage>
</organism>
<sequence>MATLSPPPHPSSPPPPPSHLDAITLPSSLTPALTPSPAATPPSPQPASRSPQGTAAGRNKSQRWSRDTPPSGKSGGGASPPSFKEVLLSTFPEAPTTRSATPPESPPRPGPRILLRVADSRPPPASRGPDAEGWQEAESRRSRKARLWAERGPRRRVPADLRGRCFNCFAPNHRAAACFNKTRCFKCRRLGHRASWCSSSGMSARLEPPAQPSSEGRPRMMVWRRKDVGHAAGRGSDGSSGSAALIPPPAHGAVANEPLPAAADPAGGDALGGGGRRRRRRVRRRRSSAVHAEDNPPPLPGVTSTMCGAGVARPRRIIDRSEKIARAEEELRCALSVLVVGDPSAVSVDGLVAELARRYDLPAGSLVLHRLSPNELLLVFANEADAVRVYDNERPIHLPQVTLHCRRWNRLKNADSFTLPNLVDIVVRGVPPHVWELETAEHLLDEWCWVRTLHPATLERKDYSSFRLTAWCSRPDQVPAAMDLVVIEPPTRVEENPPVKRALSYLVNIAVLPHVELSAGSAMPPEPPSGGHGGGRRRRRESRSPDGSPRSTSVGPPPRNDAPRSRDLGCCTQSGGDTGVQKMLVVDSRSASKVAAPATDALRSDPPVGLKAINDPAALVILPCSSRVGDEIPGIQEDGDRGLVFDEVQRSSTIPESVEPETNGPAHVTKTLKPMSCPTTASSPMQEIPLDDPVLSALGFSPAIHAQPAACRSAVAGACPSPLKTYYRRGKCPLASSVVEAAGAPPPDSDPARVAAASMPPPVTPPAAVEANSGPTGVVEVDLAPLPDRPACVDAMNAPPPVAQDEPVLIPQEPVVDIPAASKTSTFIAKISKPIQEVLQCPPPPRKRKKTLPDDFIPRRSRRVAKLPPISDHKSAESVCRQLCFKNGEDDTPEHEEAISEETLAQYVRIFEQKLSQEHIKALAALFGWNAPSEAERTMYYLY</sequence>
<feature type="region of interest" description="Disordered" evidence="1">
    <location>
        <begin position="519"/>
        <end position="578"/>
    </location>
</feature>
<dbReference type="Gene3D" id="4.10.60.10">
    <property type="entry name" value="Zinc finger, CCHC-type"/>
    <property type="match status" value="1"/>
</dbReference>
<gene>
    <name evidence="3" type="ORF">URODEC1_LOCUS119916</name>
</gene>
<dbReference type="Proteomes" id="UP001497457">
    <property type="component" value="Unassembled WGS sequence"/>
</dbReference>
<feature type="region of interest" description="Disordered" evidence="1">
    <location>
        <begin position="199"/>
        <end position="307"/>
    </location>
</feature>
<feature type="region of interest" description="Disordered" evidence="1">
    <location>
        <begin position="1"/>
        <end position="145"/>
    </location>
</feature>
<feature type="region of interest" description="Disordered" evidence="1">
    <location>
        <begin position="652"/>
        <end position="672"/>
    </location>
</feature>
<feature type="domain" description="CCHC-type" evidence="2">
    <location>
        <begin position="183"/>
        <end position="199"/>
    </location>
</feature>
<evidence type="ECO:0000259" key="2">
    <source>
        <dbReference type="SMART" id="SM00343"/>
    </source>
</evidence>
<dbReference type="InterPro" id="IPR036875">
    <property type="entry name" value="Znf_CCHC_sf"/>
</dbReference>
<feature type="compositionally biased region" description="Pro residues" evidence="1">
    <location>
        <begin position="1"/>
        <end position="18"/>
    </location>
</feature>
<dbReference type="PANTHER" id="PTHR33087">
    <property type="entry name" value="OS07G0539200 PROTEIN"/>
    <property type="match status" value="1"/>
</dbReference>